<dbReference type="SUPFAM" id="SSF50037">
    <property type="entry name" value="C-terminal domain of transcriptional repressors"/>
    <property type="match status" value="1"/>
</dbReference>
<evidence type="ECO:0000313" key="8">
    <source>
        <dbReference type="Proteomes" id="UP000371977"/>
    </source>
</evidence>
<gene>
    <name evidence="7" type="ORF">ESZ50_05185</name>
</gene>
<dbReference type="Gene3D" id="3.30.930.10">
    <property type="entry name" value="Bira Bifunctional Protein, Domain 2"/>
    <property type="match status" value="1"/>
</dbReference>
<keyword evidence="8" id="KW-1185">Reference proteome</keyword>
<feature type="domain" description="BPL/LPL catalytic" evidence="6">
    <location>
        <begin position="12"/>
        <end position="185"/>
    </location>
</feature>
<dbReference type="GO" id="GO:0004077">
    <property type="term" value="F:biotin--[biotin carboxyl-carrier protein] ligase activity"/>
    <property type="evidence" value="ECO:0007669"/>
    <property type="project" value="UniProtKB-EC"/>
</dbReference>
<evidence type="ECO:0000259" key="6">
    <source>
        <dbReference type="PROSITE" id="PS51733"/>
    </source>
</evidence>
<proteinExistence type="predicted"/>
<dbReference type="OrthoDB" id="9807064at2"/>
<dbReference type="GO" id="GO:0009249">
    <property type="term" value="P:protein lipoylation"/>
    <property type="evidence" value="ECO:0007669"/>
    <property type="project" value="UniProtKB-ARBA"/>
</dbReference>
<dbReference type="PANTHER" id="PTHR12835">
    <property type="entry name" value="BIOTIN PROTEIN LIGASE"/>
    <property type="match status" value="1"/>
</dbReference>
<dbReference type="InterPro" id="IPR008988">
    <property type="entry name" value="Transcriptional_repressor_C"/>
</dbReference>
<dbReference type="CDD" id="cd16442">
    <property type="entry name" value="BPL"/>
    <property type="match status" value="1"/>
</dbReference>
<dbReference type="AlphaFoldDB" id="A0A6C2C801"/>
<dbReference type="Gene3D" id="2.30.30.100">
    <property type="match status" value="1"/>
</dbReference>
<dbReference type="Pfam" id="PF03099">
    <property type="entry name" value="BPL_LplA_LipB"/>
    <property type="match status" value="1"/>
</dbReference>
<dbReference type="InterPro" id="IPR004408">
    <property type="entry name" value="Biotin_CoA_COase_ligase"/>
</dbReference>
<dbReference type="NCBIfam" id="TIGR00121">
    <property type="entry name" value="birA_ligase"/>
    <property type="match status" value="1"/>
</dbReference>
<dbReference type="GO" id="GO:0016740">
    <property type="term" value="F:transferase activity"/>
    <property type="evidence" value="ECO:0007669"/>
    <property type="project" value="UniProtKB-ARBA"/>
</dbReference>
<dbReference type="InterPro" id="IPR003142">
    <property type="entry name" value="BPL_C"/>
</dbReference>
<sequence length="252" mass="28083">MQSERITDLLAEDNIDLLTFETIDSTNAAAKRLVEAGAIRRTTALIANEQTAGYGRYGRNFYSPNAKGLYLTVVKEIDIQTVNAGLITTGIATMIAEGLSEQLKIEVGIKWVNDLYYQQRKVAGILVEQQADFLIIGIGINLLADRYPAELRKKVGSLFQAESFDFEQLTSALILKTIKYFSLDPVDVLKRYRSRSLVIGAQVELLVDRTVLRGVVLAINDQGGLVVDLDHQVRTFYSGEITKLFMTDWVVS</sequence>
<reference evidence="7 8" key="1">
    <citation type="submission" date="2019-01" db="EMBL/GenBank/DDBJ databases">
        <title>Weissella sp. nov., a novel lactic acid bacterium isolated from animal feces.</title>
        <authorList>
            <person name="Wang L.-T."/>
        </authorList>
    </citation>
    <scope>NUCLEOTIDE SEQUENCE [LARGE SCALE GENOMIC DNA]</scope>
    <source>
        <strain evidence="7 8">8H-2</strain>
    </source>
</reference>
<evidence type="ECO:0000313" key="7">
    <source>
        <dbReference type="EMBL" id="TYC49543.1"/>
    </source>
</evidence>
<dbReference type="GO" id="GO:0005737">
    <property type="term" value="C:cytoplasm"/>
    <property type="evidence" value="ECO:0007669"/>
    <property type="project" value="TreeGrafter"/>
</dbReference>
<name>A0A6C2C801_9LACO</name>
<dbReference type="PROSITE" id="PS51733">
    <property type="entry name" value="BPL_LPL_CATALYTIC"/>
    <property type="match status" value="1"/>
</dbReference>
<dbReference type="Pfam" id="PF02237">
    <property type="entry name" value="BPL_C"/>
    <property type="match status" value="1"/>
</dbReference>
<dbReference type="GO" id="GO:0005524">
    <property type="term" value="F:ATP binding"/>
    <property type="evidence" value="ECO:0007669"/>
    <property type="project" value="UniProtKB-KW"/>
</dbReference>
<organism evidence="7 8">
    <name type="scientific">Weissella muntiaci</name>
    <dbReference type="NCBI Taxonomy" id="2508881"/>
    <lineage>
        <taxon>Bacteria</taxon>
        <taxon>Bacillati</taxon>
        <taxon>Bacillota</taxon>
        <taxon>Bacilli</taxon>
        <taxon>Lactobacillales</taxon>
        <taxon>Lactobacillaceae</taxon>
        <taxon>Weissella</taxon>
    </lineage>
</organism>
<dbReference type="Proteomes" id="UP000371977">
    <property type="component" value="Unassembled WGS sequence"/>
</dbReference>
<protein>
    <recommendedName>
        <fullName evidence="5">biotin--[biotin carboxyl-carrier protein] ligase</fullName>
        <ecNumber evidence="5">6.3.4.15</ecNumber>
    </recommendedName>
</protein>
<dbReference type="InterPro" id="IPR004143">
    <property type="entry name" value="BPL_LPL_catalytic"/>
</dbReference>
<dbReference type="EMBL" id="SDGZ01000014">
    <property type="protein sequence ID" value="TYC49543.1"/>
    <property type="molecule type" value="Genomic_DNA"/>
</dbReference>
<dbReference type="RefSeq" id="WP_148622534.1">
    <property type="nucleotide sequence ID" value="NZ_SDGZ01000014.1"/>
</dbReference>
<keyword evidence="2" id="KW-0547">Nucleotide-binding</keyword>
<dbReference type="SUPFAM" id="SSF55681">
    <property type="entry name" value="Class II aaRS and biotin synthetases"/>
    <property type="match status" value="1"/>
</dbReference>
<keyword evidence="3" id="KW-0067">ATP-binding</keyword>
<evidence type="ECO:0000256" key="1">
    <source>
        <dbReference type="ARBA" id="ARBA00022598"/>
    </source>
</evidence>
<comment type="caution">
    <text evidence="7">The sequence shown here is derived from an EMBL/GenBank/DDBJ whole genome shotgun (WGS) entry which is preliminary data.</text>
</comment>
<evidence type="ECO:0000256" key="3">
    <source>
        <dbReference type="ARBA" id="ARBA00022840"/>
    </source>
</evidence>
<dbReference type="InterPro" id="IPR045864">
    <property type="entry name" value="aa-tRNA-synth_II/BPL/LPL"/>
</dbReference>
<keyword evidence="4" id="KW-0092">Biotin</keyword>
<dbReference type="EC" id="6.3.4.15" evidence="5"/>
<evidence type="ECO:0000256" key="4">
    <source>
        <dbReference type="ARBA" id="ARBA00023267"/>
    </source>
</evidence>
<dbReference type="PANTHER" id="PTHR12835:SF5">
    <property type="entry name" value="BIOTIN--PROTEIN LIGASE"/>
    <property type="match status" value="1"/>
</dbReference>
<accession>A0A6C2C801</accession>
<evidence type="ECO:0000256" key="2">
    <source>
        <dbReference type="ARBA" id="ARBA00022741"/>
    </source>
</evidence>
<keyword evidence="1 7" id="KW-0436">Ligase</keyword>
<evidence type="ECO:0000256" key="5">
    <source>
        <dbReference type="ARBA" id="ARBA00024227"/>
    </source>
</evidence>